<dbReference type="CDD" id="cd01335">
    <property type="entry name" value="Radical_SAM"/>
    <property type="match status" value="1"/>
</dbReference>
<keyword evidence="3" id="KW-0479">Metal-binding</keyword>
<gene>
    <name evidence="8" type="ORF">AU468_14395</name>
</gene>
<evidence type="ECO:0000256" key="1">
    <source>
        <dbReference type="ARBA" id="ARBA00001966"/>
    </source>
</evidence>
<organism evidence="8 9">
    <name type="scientific">Alkalispirochaeta sphaeroplastigenens</name>
    <dbReference type="NCBI Taxonomy" id="1187066"/>
    <lineage>
        <taxon>Bacteria</taxon>
        <taxon>Pseudomonadati</taxon>
        <taxon>Spirochaetota</taxon>
        <taxon>Spirochaetia</taxon>
        <taxon>Spirochaetales</taxon>
        <taxon>Spirochaetaceae</taxon>
        <taxon>Alkalispirochaeta</taxon>
    </lineage>
</organism>
<dbReference type="RefSeq" id="WP_018527425.1">
    <property type="nucleotide sequence ID" value="NZ_LPWH01000129.1"/>
</dbReference>
<dbReference type="SFLD" id="SFLDG01099">
    <property type="entry name" value="Uncharacterised_Radical_SAM_Su"/>
    <property type="match status" value="1"/>
</dbReference>
<proteinExistence type="predicted"/>
<feature type="region of interest" description="Disordered" evidence="6">
    <location>
        <begin position="38"/>
        <end position="61"/>
    </location>
</feature>
<dbReference type="AlphaFoldDB" id="A0A2S4JF48"/>
<dbReference type="Pfam" id="PF04055">
    <property type="entry name" value="Radical_SAM"/>
    <property type="match status" value="1"/>
</dbReference>
<evidence type="ECO:0000256" key="5">
    <source>
        <dbReference type="ARBA" id="ARBA00023014"/>
    </source>
</evidence>
<evidence type="ECO:0000313" key="8">
    <source>
        <dbReference type="EMBL" id="POQ98143.1"/>
    </source>
</evidence>
<accession>A0A2S4JF48</accession>
<protein>
    <submittedName>
        <fullName evidence="8">Radical SAM protein</fullName>
    </submittedName>
</protein>
<dbReference type="InterPro" id="IPR040085">
    <property type="entry name" value="MJ0674-like"/>
</dbReference>
<evidence type="ECO:0000256" key="4">
    <source>
        <dbReference type="ARBA" id="ARBA00023004"/>
    </source>
</evidence>
<dbReference type="InterPro" id="IPR058240">
    <property type="entry name" value="rSAM_sf"/>
</dbReference>
<name>A0A2S4JF48_9SPIO</name>
<feature type="compositionally biased region" description="Basic and acidic residues" evidence="6">
    <location>
        <begin position="41"/>
        <end position="50"/>
    </location>
</feature>
<dbReference type="GO" id="GO:0051536">
    <property type="term" value="F:iron-sulfur cluster binding"/>
    <property type="evidence" value="ECO:0007669"/>
    <property type="project" value="UniProtKB-KW"/>
</dbReference>
<evidence type="ECO:0000256" key="2">
    <source>
        <dbReference type="ARBA" id="ARBA00022691"/>
    </source>
</evidence>
<dbReference type="EMBL" id="LPWH01000129">
    <property type="protein sequence ID" value="POQ98143.1"/>
    <property type="molecule type" value="Genomic_DNA"/>
</dbReference>
<feature type="domain" description="Radical SAM core" evidence="7">
    <location>
        <begin position="140"/>
        <end position="274"/>
    </location>
</feature>
<dbReference type="GO" id="GO:0003824">
    <property type="term" value="F:catalytic activity"/>
    <property type="evidence" value="ECO:0007669"/>
    <property type="project" value="InterPro"/>
</dbReference>
<dbReference type="PANTHER" id="PTHR43075:SF1">
    <property type="entry name" value="FORMATE LYASE ACTIVATING ENZYME, PUTATIVE (AFU_ORTHOLOGUE AFUA_2G15630)-RELATED"/>
    <property type="match status" value="1"/>
</dbReference>
<keyword evidence="4" id="KW-0408">Iron</keyword>
<comment type="cofactor">
    <cofactor evidence="1">
        <name>[4Fe-4S] cluster</name>
        <dbReference type="ChEBI" id="CHEBI:49883"/>
    </cofactor>
</comment>
<evidence type="ECO:0000256" key="6">
    <source>
        <dbReference type="SAM" id="MobiDB-lite"/>
    </source>
</evidence>
<dbReference type="Gene3D" id="3.20.20.70">
    <property type="entry name" value="Aldolase class I"/>
    <property type="match status" value="1"/>
</dbReference>
<dbReference type="SFLD" id="SFLDS00029">
    <property type="entry name" value="Radical_SAM"/>
    <property type="match status" value="1"/>
</dbReference>
<sequence length="370" mass="40772">MKMPTERTTRVAKTATALALLSVFLMVGLSTRITYGSGSREIPDLPRTDGRSGSTPPAEESDFVPSYVELHQSGELAKRAGELWQMMESCTLCPRSCGVNRLVGERGYCRAPGTRLILASIQPHFGEERPLVGRGGSGTIFFSHCNLRCVFCQNYQISILGRGTAVSIEDLAAAMLSLQEMGCHNINVVTPTHYSPHIVAALDIAAGKGLRIPLVWNTSGWERVEVLRLLDGVVDIYLPDIKFAASAEAGEFTGTPNYPQDTRAAVLEMHRQVGVARPDERGIINRGLMIRHLVMPDSASGSRDVLDWIAGNLPSDTYINIMEQYSPHHQAFNFPRIARRIDPGEYQAVVHHARDLGLTNLDSRTARWLH</sequence>
<comment type="caution">
    <text evidence="8">The sequence shown here is derived from an EMBL/GenBank/DDBJ whole genome shotgun (WGS) entry which is preliminary data.</text>
</comment>
<dbReference type="InterPro" id="IPR013785">
    <property type="entry name" value="Aldolase_TIM"/>
</dbReference>
<dbReference type="PANTHER" id="PTHR43075">
    <property type="entry name" value="FORMATE LYASE ACTIVATING ENZYME, PUTATIVE (AFU_ORTHOLOGUE AFUA_2G15630)-RELATED"/>
    <property type="match status" value="1"/>
</dbReference>
<evidence type="ECO:0000259" key="7">
    <source>
        <dbReference type="Pfam" id="PF04055"/>
    </source>
</evidence>
<keyword evidence="5" id="KW-0411">Iron-sulfur</keyword>
<evidence type="ECO:0000313" key="9">
    <source>
        <dbReference type="Proteomes" id="UP000237350"/>
    </source>
</evidence>
<keyword evidence="2" id="KW-0949">S-adenosyl-L-methionine</keyword>
<reference evidence="9" key="1">
    <citation type="submission" date="2015-12" db="EMBL/GenBank/DDBJ databases">
        <authorList>
            <person name="Lodha T.D."/>
            <person name="Chintalapati S."/>
            <person name="Chintalapati V.R."/>
            <person name="Sravanthi T."/>
        </authorList>
    </citation>
    <scope>NUCLEOTIDE SEQUENCE [LARGE SCALE GENOMIC DNA]</scope>
    <source>
        <strain evidence="9">JC133</strain>
    </source>
</reference>
<dbReference type="InterPro" id="IPR007197">
    <property type="entry name" value="rSAM"/>
</dbReference>
<dbReference type="GO" id="GO:0046872">
    <property type="term" value="F:metal ion binding"/>
    <property type="evidence" value="ECO:0007669"/>
    <property type="project" value="UniProtKB-KW"/>
</dbReference>
<dbReference type="Proteomes" id="UP000237350">
    <property type="component" value="Unassembled WGS sequence"/>
</dbReference>
<dbReference type="SUPFAM" id="SSF102114">
    <property type="entry name" value="Radical SAM enzymes"/>
    <property type="match status" value="1"/>
</dbReference>
<keyword evidence="9" id="KW-1185">Reference proteome</keyword>
<evidence type="ECO:0000256" key="3">
    <source>
        <dbReference type="ARBA" id="ARBA00022723"/>
    </source>
</evidence>